<dbReference type="Proteomes" id="UP001558850">
    <property type="component" value="Unassembled WGS sequence"/>
</dbReference>
<keyword evidence="2" id="KW-1185">Reference proteome</keyword>
<gene>
    <name evidence="1" type="ORF">AB4Y32_38410</name>
</gene>
<dbReference type="EMBL" id="JBFRCH010000055">
    <property type="protein sequence ID" value="MEX3937541.1"/>
    <property type="molecule type" value="Genomic_DNA"/>
</dbReference>
<evidence type="ECO:0000313" key="2">
    <source>
        <dbReference type="Proteomes" id="UP001558850"/>
    </source>
</evidence>
<evidence type="ECO:0000313" key="1">
    <source>
        <dbReference type="EMBL" id="MEX3937541.1"/>
    </source>
</evidence>
<name>A0ACC6UDN2_9BURK</name>
<reference evidence="1" key="1">
    <citation type="submission" date="2024-07" db="EMBL/GenBank/DDBJ databases">
        <title>A survey of Mimosa microsymbionts across Brazilian biomes reveals a high diversity of Paraburkholderia nodulating endemic species, but also that Cupriavidus is common as a symbiont of widespread species.</title>
        <authorList>
            <person name="Rouws L."/>
            <person name="Barauna A."/>
            <person name="Beukes C."/>
            <person name="Rouws J.R.C."/>
            <person name="De Faria S.M."/>
            <person name="Gross E."/>
            <person name="Bueno Dos Reis Junior F."/>
            <person name="Simon M.F."/>
            <person name="Maluk M."/>
            <person name="Odee D.W."/>
            <person name="Kenicer G."/>
            <person name="Young J.P.W."/>
            <person name="Reis V.M."/>
            <person name="Zilli J."/>
            <person name="James E.K."/>
        </authorList>
    </citation>
    <scope>NUCLEOTIDE SEQUENCE</scope>
    <source>
        <strain evidence="1">EG181B</strain>
    </source>
</reference>
<comment type="caution">
    <text evidence="1">The sequence shown here is derived from an EMBL/GenBank/DDBJ whole genome shotgun (WGS) entry which is preliminary data.</text>
</comment>
<organism evidence="1 2">
    <name type="scientific">Paraburkholderia phymatum</name>
    <dbReference type="NCBI Taxonomy" id="148447"/>
    <lineage>
        <taxon>Bacteria</taxon>
        <taxon>Pseudomonadati</taxon>
        <taxon>Pseudomonadota</taxon>
        <taxon>Betaproteobacteria</taxon>
        <taxon>Burkholderiales</taxon>
        <taxon>Burkholderiaceae</taxon>
        <taxon>Paraburkholderia</taxon>
    </lineage>
</organism>
<protein>
    <submittedName>
        <fullName evidence="1">ABC transporter ATP-binding protein</fullName>
    </submittedName>
</protein>
<keyword evidence="1" id="KW-0067">ATP-binding</keyword>
<keyword evidence="1" id="KW-0547">Nucleotide-binding</keyword>
<accession>A0ACC6UDN2</accession>
<proteinExistence type="predicted"/>
<sequence length="274" mass="29620">MIETHSGAAHPPKSALMLEGVKKAFGATEVIRGVDWSIRQGECHVLIGPNGAGKSTLFHLMSGRYLVSSGTIHLNDIDVTHFGANRISRSGLGRSFQTANLFGRMTVFENARVSALRAAGHGPSFLSILRRGGPADIRALEILDEVGLLDKRNEPAALLSYADQRALEIALALAGNQKVLLFDEPTAGMNKHETHNVIELLLRLREADSSRTMVIIEHDMDVVFELADRISVLVYGEIIACDTPAQVRANRAVQEAYLGTPAGAAQAAVQSQRH</sequence>